<proteinExistence type="predicted"/>
<dbReference type="AlphaFoldDB" id="A0A9W8ALF2"/>
<dbReference type="InterPro" id="IPR046351">
    <property type="entry name" value="UTP4"/>
</dbReference>
<evidence type="ECO:0000256" key="1">
    <source>
        <dbReference type="SAM" id="MobiDB-lite"/>
    </source>
</evidence>
<dbReference type="GO" id="GO:0032040">
    <property type="term" value="C:small-subunit processome"/>
    <property type="evidence" value="ECO:0007669"/>
    <property type="project" value="TreeGrafter"/>
</dbReference>
<dbReference type="GO" id="GO:0000462">
    <property type="term" value="P:maturation of SSU-rRNA from tricistronic rRNA transcript (SSU-rRNA, 5.8S rRNA, LSU-rRNA)"/>
    <property type="evidence" value="ECO:0007669"/>
    <property type="project" value="InterPro"/>
</dbReference>
<dbReference type="SUPFAM" id="SSF50978">
    <property type="entry name" value="WD40 repeat-like"/>
    <property type="match status" value="1"/>
</dbReference>
<feature type="region of interest" description="Disordered" evidence="1">
    <location>
        <begin position="758"/>
        <end position="789"/>
    </location>
</feature>
<dbReference type="OrthoDB" id="8883818at2759"/>
<dbReference type="Proteomes" id="UP001150569">
    <property type="component" value="Unassembled WGS sequence"/>
</dbReference>
<accession>A0A9W8ALF2</accession>
<dbReference type="PANTHER" id="PTHR44163:SF1">
    <property type="entry name" value="U3 SMALL NUCLEOLAR RNA-ASSOCIATED PROTEIN 4 HOMOLOG"/>
    <property type="match status" value="1"/>
</dbReference>
<dbReference type="SUPFAM" id="SSF50998">
    <property type="entry name" value="Quinoprotein alcohol dehydrogenase-like"/>
    <property type="match status" value="1"/>
</dbReference>
<dbReference type="EMBL" id="JANBPT010000015">
    <property type="protein sequence ID" value="KAJ1930118.1"/>
    <property type="molecule type" value="Genomic_DNA"/>
</dbReference>
<organism evidence="2 3">
    <name type="scientific">Tieghemiomyces parasiticus</name>
    <dbReference type="NCBI Taxonomy" id="78921"/>
    <lineage>
        <taxon>Eukaryota</taxon>
        <taxon>Fungi</taxon>
        <taxon>Fungi incertae sedis</taxon>
        <taxon>Zoopagomycota</taxon>
        <taxon>Kickxellomycotina</taxon>
        <taxon>Dimargaritomycetes</taxon>
        <taxon>Dimargaritales</taxon>
        <taxon>Dimargaritaceae</taxon>
        <taxon>Tieghemiomyces</taxon>
    </lineage>
</organism>
<evidence type="ECO:0000313" key="3">
    <source>
        <dbReference type="Proteomes" id="UP001150569"/>
    </source>
</evidence>
<comment type="caution">
    <text evidence="2">The sequence shown here is derived from an EMBL/GenBank/DDBJ whole genome shotgun (WGS) entry which is preliminary data.</text>
</comment>
<protein>
    <submittedName>
        <fullName evidence="2">U3 small nucleolar RNA-associated protein</fullName>
    </submittedName>
</protein>
<dbReference type="InterPro" id="IPR036322">
    <property type="entry name" value="WD40_repeat_dom_sf"/>
</dbReference>
<dbReference type="PANTHER" id="PTHR44163">
    <property type="entry name" value="U3 SMALL NUCLEOLAR RNA-ASSOCIATED PROTEIN 4 HOMOLOG"/>
    <property type="match status" value="1"/>
</dbReference>
<dbReference type="GO" id="GO:0030686">
    <property type="term" value="C:90S preribosome"/>
    <property type="evidence" value="ECO:0007669"/>
    <property type="project" value="InterPro"/>
</dbReference>
<dbReference type="GO" id="GO:0003723">
    <property type="term" value="F:RNA binding"/>
    <property type="evidence" value="ECO:0007669"/>
    <property type="project" value="TreeGrafter"/>
</dbReference>
<dbReference type="InterPro" id="IPR015943">
    <property type="entry name" value="WD40/YVTN_repeat-like_dom_sf"/>
</dbReference>
<dbReference type="Pfam" id="PF00400">
    <property type="entry name" value="WD40"/>
    <property type="match status" value="2"/>
</dbReference>
<dbReference type="GO" id="GO:0034455">
    <property type="term" value="C:t-UTP complex"/>
    <property type="evidence" value="ECO:0007669"/>
    <property type="project" value="TreeGrafter"/>
</dbReference>
<name>A0A9W8ALF2_9FUNG</name>
<sequence length="904" mass="98393">MAPKTDIRVKLWKDARPLQSLYRALALSPQSCTWGQFVACGRENGQIEIRSLDHHLMLEKFIPGAANSSLEALCWVHQPLSDDQRHYHQSRMENGGRSAPSIPYAPLRLFSTGLHGYIDEWDLARGIIKHTTQVGPHPIYCMAVDSTQTYLAVGCKAGFVTVYEIQESGLVLDKILNHPEGHGVRSLAWSVNRRSVLAGDAKGMVVEWDAAKGMVMGQFSPARARGVAAGIWTLLPLPDNMVAVGTASGELLFYETVNHTLVSQLHLHDGDITALAASVDYDYIYSGGLDHKVVTLVRDSTFKSNNDRFNQAQSTNGTDSPQADSAMYVGNGMVRFSNNAIQALAVPAIPDFGIVTAGVRLLVMPNDLQMPMARYVAPVLPCFSVAHQRCWGLFHCRNTFELWDLGGHPSFRLAPIQGYILGQGRFPISPLRRAAVDQGQRNLPQVSSEPAVQPICSVTLSSPLDIIASDISADGQWAAVSDVEQVRLFHLNVDERDVAVSRVGGKFPPVAALPVKTAFRGARHIRFTPDSSRLILADVDSRVSVIDLKEGAKDDGEGSDAEGSMDLDARALTPGSIIHQFLDHRKSPAVTTQAHTKYDYLLADRLSIANNATAIGSASTGDPGAQIQLMAVSDDGQWLATADDRRVVRVFNLHTFTTAITLVRHVDPCTALGFDPTQSHLILSFVSRATFVYDLATKDVVKCFSAEDLALVSGADPDTSDHKARRKAPFTGIAVNPAASGDIILWNVHCVTRVKSSRTDDDSQNVGLNGKRGPRPAGLPTSRQRRKAGAAKVRHAQLLATLPFGFTPPCKGITSKRNQLRSRMRRTGKVEEYLYIGFSEENHLFGAATACHAETAEEAEADARALMDEMNANKLEEKMNAGEGEVDDDEGEDGDADELKIVTE</sequence>
<gene>
    <name evidence="2" type="primary">UTP4_1</name>
    <name evidence="2" type="ORF">IWQ60_000592</name>
</gene>
<feature type="compositionally biased region" description="Acidic residues" evidence="1">
    <location>
        <begin position="884"/>
        <end position="896"/>
    </location>
</feature>
<dbReference type="Gene3D" id="2.130.10.10">
    <property type="entry name" value="YVTN repeat-like/Quinoprotein amine dehydrogenase"/>
    <property type="match status" value="3"/>
</dbReference>
<keyword evidence="3" id="KW-1185">Reference proteome</keyword>
<feature type="region of interest" description="Disordered" evidence="1">
    <location>
        <begin position="871"/>
        <end position="904"/>
    </location>
</feature>
<dbReference type="InterPro" id="IPR011047">
    <property type="entry name" value="Quinoprotein_ADH-like_sf"/>
</dbReference>
<dbReference type="InterPro" id="IPR001680">
    <property type="entry name" value="WD40_rpt"/>
</dbReference>
<evidence type="ECO:0000313" key="2">
    <source>
        <dbReference type="EMBL" id="KAJ1930118.1"/>
    </source>
</evidence>
<reference evidence="2" key="1">
    <citation type="submission" date="2022-07" db="EMBL/GenBank/DDBJ databases">
        <title>Phylogenomic reconstructions and comparative analyses of Kickxellomycotina fungi.</title>
        <authorList>
            <person name="Reynolds N.K."/>
            <person name="Stajich J.E."/>
            <person name="Barry K."/>
            <person name="Grigoriev I.V."/>
            <person name="Crous P."/>
            <person name="Smith M.E."/>
        </authorList>
    </citation>
    <scope>NUCLEOTIDE SEQUENCE</scope>
    <source>
        <strain evidence="2">RSA 861</strain>
    </source>
</reference>
<dbReference type="SMART" id="SM00320">
    <property type="entry name" value="WD40"/>
    <property type="match status" value="6"/>
</dbReference>